<name>A0A382PH42_9ZZZZ</name>
<evidence type="ECO:0000313" key="1">
    <source>
        <dbReference type="EMBL" id="SVC71955.1"/>
    </source>
</evidence>
<protein>
    <submittedName>
        <fullName evidence="1">Uncharacterized protein</fullName>
    </submittedName>
</protein>
<dbReference type="AlphaFoldDB" id="A0A382PH42"/>
<dbReference type="EMBL" id="UINC01106941">
    <property type="protein sequence ID" value="SVC71955.1"/>
    <property type="molecule type" value="Genomic_DNA"/>
</dbReference>
<organism evidence="1">
    <name type="scientific">marine metagenome</name>
    <dbReference type="NCBI Taxonomy" id="408172"/>
    <lineage>
        <taxon>unclassified sequences</taxon>
        <taxon>metagenomes</taxon>
        <taxon>ecological metagenomes</taxon>
    </lineage>
</organism>
<gene>
    <name evidence="1" type="ORF">METZ01_LOCUS324809</name>
</gene>
<proteinExistence type="predicted"/>
<reference evidence="1" key="1">
    <citation type="submission" date="2018-05" db="EMBL/GenBank/DDBJ databases">
        <authorList>
            <person name="Lanie J.A."/>
            <person name="Ng W.-L."/>
            <person name="Kazmierczak K.M."/>
            <person name="Andrzejewski T.M."/>
            <person name="Davidsen T.M."/>
            <person name="Wayne K.J."/>
            <person name="Tettelin H."/>
            <person name="Glass J.I."/>
            <person name="Rusch D."/>
            <person name="Podicherti R."/>
            <person name="Tsui H.-C.T."/>
            <person name="Winkler M.E."/>
        </authorList>
    </citation>
    <scope>NUCLEOTIDE SEQUENCE</scope>
</reference>
<sequence>MDCFTGIYPKLADSDSNGVEVKTYWV</sequence>
<accession>A0A382PH42</accession>